<sequence length="936" mass="101567">MHFASAKSLAQTRRNLIEKVRQASGTGVKVFEQSMNSDLQVPSRARGLSFLSALILFIAFIVVLTYELISERSPLDCNQIQTAAMTMFGNYSAVETMPQLLEYLSTSLPTASIQQSRLGNSRRVGSIRIRQIRTVISCPTNSYWNVYSSATTVNSSSAVAFQTPNTPLHTTCSLDITNTDFINRSAIVGRITGVTFPFQDEGQYCKMAFCSMDLPSSILDTVTYSYEGNVMFMHAGVLLDANGTPLVAAATVAPPSSSNNTTSTTTTLQASSSSASPITTTTPEPSSFPSADPSSTTMSTTTTTFQPTTTTITPAPTLPPSTSSSSSDDGSTPSAMATTVVKDLMEDFMQTETRFVQIEATLFHPSSSMATAALLIFECPAAGGVFVTLSVQSVNLFDVNHPRCIFLWAYVVLQILLQLYALVQSLRHSMDCATCSQSSTLIVFKCIKCKSPCELCIGRVSLCGACGTPVPALKHSCWRSIATDIWRIITILSVSSLIVSRIATTLSVTDITNAVGGNELGAPSGQMKQVVSIAAFFSVYRQGISSSIITIICTYIRLFHYVGRGQFGSQFARVLQYSLMPLASFSVNFMVAYSGFCFAFYIAGGPTSVNFSTLSNTFLTSFRFLLSQIGWSELGAVSPGLLALLVLFFIVCFCLMFNIFPSVLSVSYKKAAKTPYYDVDVLSSWLLLKRYVLVPLGIVSGKKKQRRESRQKSRSDSTATSIASDTSDRDDRSSVRSSGKDSDVNVTTAQINALRAGDEIEDVMAQQELKLLNKAADDFSLRMLSQEETLRDAVKQLNRNLQVLSTVLGPLMEDYLSLIEEREAAVGKVGSGTTAVRVLHDRIASTTRNLRGGRQDASAVMLGGEQNSRNLSEVLLMRQESSSDDQQQLVNDDTAATFAQDVDDTVALLQVQSILNANAERLEMIISGRYCLTLPL</sequence>
<feature type="transmembrane region" description="Helical" evidence="6">
    <location>
        <begin position="533"/>
        <end position="558"/>
    </location>
</feature>
<gene>
    <name evidence="8" type="ORF">BSAL_74265</name>
</gene>
<dbReference type="VEuPathDB" id="TriTrypDB:BSAL_74265"/>
<evidence type="ECO:0000259" key="7">
    <source>
        <dbReference type="Pfam" id="PF08016"/>
    </source>
</evidence>
<organism evidence="8 9">
    <name type="scientific">Bodo saltans</name>
    <name type="common">Flagellated protozoan</name>
    <dbReference type="NCBI Taxonomy" id="75058"/>
    <lineage>
        <taxon>Eukaryota</taxon>
        <taxon>Discoba</taxon>
        <taxon>Euglenozoa</taxon>
        <taxon>Kinetoplastea</taxon>
        <taxon>Metakinetoplastina</taxon>
        <taxon>Eubodonida</taxon>
        <taxon>Bodonidae</taxon>
        <taxon>Bodo</taxon>
    </lineage>
</organism>
<comment type="subcellular location">
    <subcellularLocation>
        <location evidence="1">Membrane</location>
        <topology evidence="1">Multi-pass membrane protein</topology>
    </subcellularLocation>
</comment>
<feature type="transmembrane region" description="Helical" evidence="6">
    <location>
        <begin position="638"/>
        <end position="661"/>
    </location>
</feature>
<reference evidence="9" key="1">
    <citation type="submission" date="2015-09" db="EMBL/GenBank/DDBJ databases">
        <authorList>
            <consortium name="Pathogen Informatics"/>
        </authorList>
    </citation>
    <scope>NUCLEOTIDE SEQUENCE [LARGE SCALE GENOMIC DNA]</scope>
    <source>
        <strain evidence="9">Lake Konstanz</strain>
    </source>
</reference>
<feature type="region of interest" description="Disordered" evidence="5">
    <location>
        <begin position="705"/>
        <end position="744"/>
    </location>
</feature>
<evidence type="ECO:0000313" key="9">
    <source>
        <dbReference type="Proteomes" id="UP000051952"/>
    </source>
</evidence>
<feature type="transmembrane region" description="Helical" evidence="6">
    <location>
        <begin position="579"/>
        <end position="603"/>
    </location>
</feature>
<evidence type="ECO:0000313" key="8">
    <source>
        <dbReference type="EMBL" id="CUG09277.1"/>
    </source>
</evidence>
<dbReference type="InterPro" id="IPR013122">
    <property type="entry name" value="PKD1_2_channel"/>
</dbReference>
<dbReference type="GO" id="GO:0050982">
    <property type="term" value="P:detection of mechanical stimulus"/>
    <property type="evidence" value="ECO:0007669"/>
    <property type="project" value="TreeGrafter"/>
</dbReference>
<dbReference type="PANTHER" id="PTHR10877">
    <property type="entry name" value="POLYCYSTIN FAMILY MEMBER"/>
    <property type="match status" value="1"/>
</dbReference>
<dbReference type="Proteomes" id="UP000051952">
    <property type="component" value="Unassembled WGS sequence"/>
</dbReference>
<protein>
    <submittedName>
        <fullName evidence="8">Cation channel protein, putative</fullName>
    </submittedName>
</protein>
<proteinExistence type="predicted"/>
<accession>A0A0S4IXP7</accession>
<evidence type="ECO:0000256" key="6">
    <source>
        <dbReference type="SAM" id="Phobius"/>
    </source>
</evidence>
<feature type="compositionally biased region" description="Basic and acidic residues" evidence="5">
    <location>
        <begin position="726"/>
        <end position="743"/>
    </location>
</feature>
<keyword evidence="9" id="KW-1185">Reference proteome</keyword>
<keyword evidence="3 6" id="KW-1133">Transmembrane helix</keyword>
<evidence type="ECO:0000256" key="3">
    <source>
        <dbReference type="ARBA" id="ARBA00022989"/>
    </source>
</evidence>
<dbReference type="GO" id="GO:0005262">
    <property type="term" value="F:calcium channel activity"/>
    <property type="evidence" value="ECO:0007669"/>
    <property type="project" value="TreeGrafter"/>
</dbReference>
<keyword evidence="2 6" id="KW-0812">Transmembrane</keyword>
<feature type="region of interest" description="Disordered" evidence="5">
    <location>
        <begin position="252"/>
        <end position="334"/>
    </location>
</feature>
<evidence type="ECO:0000256" key="2">
    <source>
        <dbReference type="ARBA" id="ARBA00022692"/>
    </source>
</evidence>
<dbReference type="PANTHER" id="PTHR10877:SF194">
    <property type="entry name" value="LOCATION OF VULVA DEFECTIVE 1"/>
    <property type="match status" value="1"/>
</dbReference>
<feature type="transmembrane region" description="Helical" evidence="6">
    <location>
        <begin position="405"/>
        <end position="423"/>
    </location>
</feature>
<dbReference type="AlphaFoldDB" id="A0A0S4IXP7"/>
<dbReference type="GO" id="GO:0016020">
    <property type="term" value="C:membrane"/>
    <property type="evidence" value="ECO:0007669"/>
    <property type="project" value="UniProtKB-SubCell"/>
</dbReference>
<dbReference type="EMBL" id="CYKH01000644">
    <property type="protein sequence ID" value="CUG09277.1"/>
    <property type="molecule type" value="Genomic_DNA"/>
</dbReference>
<feature type="transmembrane region" description="Helical" evidence="6">
    <location>
        <begin position="48"/>
        <end position="69"/>
    </location>
</feature>
<evidence type="ECO:0000256" key="1">
    <source>
        <dbReference type="ARBA" id="ARBA00004141"/>
    </source>
</evidence>
<dbReference type="InterPro" id="IPR051223">
    <property type="entry name" value="Polycystin"/>
</dbReference>
<feature type="domain" description="Polycystin cation channel PKD1/PKD2" evidence="7">
    <location>
        <begin position="549"/>
        <end position="670"/>
    </location>
</feature>
<dbReference type="Pfam" id="PF08016">
    <property type="entry name" value="PKD_channel"/>
    <property type="match status" value="1"/>
</dbReference>
<name>A0A0S4IXP7_BODSA</name>
<feature type="compositionally biased region" description="Low complexity" evidence="5">
    <location>
        <begin position="716"/>
        <end position="725"/>
    </location>
</feature>
<keyword evidence="4 6" id="KW-0472">Membrane</keyword>
<evidence type="ECO:0000256" key="4">
    <source>
        <dbReference type="ARBA" id="ARBA00023136"/>
    </source>
</evidence>
<evidence type="ECO:0000256" key="5">
    <source>
        <dbReference type="SAM" id="MobiDB-lite"/>
    </source>
</evidence>